<comment type="caution">
    <text evidence="8">The sequence shown here is derived from an EMBL/GenBank/DDBJ whole genome shotgun (WGS) entry which is preliminary data.</text>
</comment>
<feature type="transmembrane region" description="Helical" evidence="6">
    <location>
        <begin position="252"/>
        <end position="270"/>
    </location>
</feature>
<dbReference type="InterPro" id="IPR032694">
    <property type="entry name" value="CopC/D"/>
</dbReference>
<keyword evidence="3 6" id="KW-0812">Transmembrane</keyword>
<feature type="transmembrane region" description="Helical" evidence="6">
    <location>
        <begin position="6"/>
        <end position="28"/>
    </location>
</feature>
<evidence type="ECO:0000256" key="2">
    <source>
        <dbReference type="ARBA" id="ARBA00022475"/>
    </source>
</evidence>
<feature type="transmembrane region" description="Helical" evidence="6">
    <location>
        <begin position="141"/>
        <end position="165"/>
    </location>
</feature>
<evidence type="ECO:0000313" key="8">
    <source>
        <dbReference type="EMBL" id="CDQ25244.1"/>
    </source>
</evidence>
<name>A0A024P834_9BACI</name>
<dbReference type="Proteomes" id="UP000028868">
    <property type="component" value="Unassembled WGS sequence"/>
</dbReference>
<proteinExistence type="predicted"/>
<dbReference type="EMBL" id="CCDI010000004">
    <property type="protein sequence ID" value="CDQ25244.1"/>
    <property type="molecule type" value="Genomic_DNA"/>
</dbReference>
<feature type="transmembrane region" description="Helical" evidence="6">
    <location>
        <begin position="212"/>
        <end position="232"/>
    </location>
</feature>
<evidence type="ECO:0000256" key="4">
    <source>
        <dbReference type="ARBA" id="ARBA00022989"/>
    </source>
</evidence>
<dbReference type="GO" id="GO:0005886">
    <property type="term" value="C:plasma membrane"/>
    <property type="evidence" value="ECO:0007669"/>
    <property type="project" value="UniProtKB-SubCell"/>
</dbReference>
<dbReference type="PANTHER" id="PTHR34820">
    <property type="entry name" value="INNER MEMBRANE PROTEIN YEBZ"/>
    <property type="match status" value="1"/>
</dbReference>
<evidence type="ECO:0000256" key="1">
    <source>
        <dbReference type="ARBA" id="ARBA00004651"/>
    </source>
</evidence>
<evidence type="ECO:0000256" key="5">
    <source>
        <dbReference type="ARBA" id="ARBA00023136"/>
    </source>
</evidence>
<sequence length="360" mass="40088">MIYALTNGGLYLCLSILLGAGILALVPEERKVKLAIPGKAWFLFTLGIPVFAMVPVIELATSLQAYREGGWLSSLTYVLTNIEGGRAWVLLLLLALLHMLIINAIHRKRVAFALSLLVVIAMIVLQSLIGHSASMNSVQGAVFHTIHFLAVGCWSGILLVAGFFVTEEGNWSNFVGWFTKVAVGCMVWIALTGISMSLTLTENLISSWMFPYGQALLIKHLLFIILLLFAFINGFLMKKLVENRPSFSPKRWWKAESLLVLFVYTATGYMTEQEPPRDISQMMSEHEPSFLFRSFTVMDGYGPLVFAPNMLSFLFFILAGAFLYLAWLMVKRNTVAAALIVSLMIVCSLYLSFMSSVELQ</sequence>
<organism evidence="8 9">
    <name type="scientific">Halobacillus karajensis</name>
    <dbReference type="NCBI Taxonomy" id="195088"/>
    <lineage>
        <taxon>Bacteria</taxon>
        <taxon>Bacillati</taxon>
        <taxon>Bacillota</taxon>
        <taxon>Bacilli</taxon>
        <taxon>Bacillales</taxon>
        <taxon>Bacillaceae</taxon>
        <taxon>Halobacillus</taxon>
    </lineage>
</organism>
<keyword evidence="9" id="KW-1185">Reference proteome</keyword>
<dbReference type="AlphaFoldDB" id="A0A024P834"/>
<reference evidence="8 9" key="2">
    <citation type="submission" date="2014-05" db="EMBL/GenBank/DDBJ databases">
        <title>Draft genome sequence of Halobacillus karajensis HK-03.</title>
        <authorList>
            <person name="Khelaifia S."/>
            <person name="Croce O."/>
            <person name="Lagier J.C."/>
            <person name="Raoult D."/>
        </authorList>
    </citation>
    <scope>NUCLEOTIDE SEQUENCE [LARGE SCALE GENOMIC DNA]</scope>
    <source>
        <strain evidence="8 9">HD-03</strain>
    </source>
</reference>
<dbReference type="PANTHER" id="PTHR34820:SF4">
    <property type="entry name" value="INNER MEMBRANE PROTEIN YEBZ"/>
    <property type="match status" value="1"/>
</dbReference>
<feature type="transmembrane region" description="Helical" evidence="6">
    <location>
        <begin position="177"/>
        <end position="200"/>
    </location>
</feature>
<keyword evidence="5 6" id="KW-0472">Membrane</keyword>
<evidence type="ECO:0000313" key="9">
    <source>
        <dbReference type="Proteomes" id="UP000028868"/>
    </source>
</evidence>
<dbReference type="Pfam" id="PF05425">
    <property type="entry name" value="CopD"/>
    <property type="match status" value="1"/>
</dbReference>
<evidence type="ECO:0000256" key="6">
    <source>
        <dbReference type="SAM" id="Phobius"/>
    </source>
</evidence>
<accession>A0A024P834</accession>
<feature type="transmembrane region" description="Helical" evidence="6">
    <location>
        <begin position="305"/>
        <end position="327"/>
    </location>
</feature>
<reference evidence="9" key="1">
    <citation type="submission" date="2014-03" db="EMBL/GenBank/DDBJ databases">
        <authorList>
            <person name="Urmite Genomes U."/>
        </authorList>
    </citation>
    <scope>NUCLEOTIDE SEQUENCE [LARGE SCALE GENOMIC DNA]</scope>
    <source>
        <strain evidence="9">HD-03</strain>
    </source>
</reference>
<feature type="transmembrane region" description="Helical" evidence="6">
    <location>
        <begin position="110"/>
        <end position="129"/>
    </location>
</feature>
<evidence type="ECO:0000259" key="7">
    <source>
        <dbReference type="Pfam" id="PF05425"/>
    </source>
</evidence>
<dbReference type="RefSeq" id="WP_035510614.1">
    <property type="nucleotide sequence ID" value="NZ_CCDH010000002.1"/>
</dbReference>
<keyword evidence="4 6" id="KW-1133">Transmembrane helix</keyword>
<feature type="domain" description="Copper resistance protein D" evidence="7">
    <location>
        <begin position="174"/>
        <end position="267"/>
    </location>
</feature>
<dbReference type="InterPro" id="IPR008457">
    <property type="entry name" value="Cu-R_CopD_dom"/>
</dbReference>
<dbReference type="GO" id="GO:0006825">
    <property type="term" value="P:copper ion transport"/>
    <property type="evidence" value="ECO:0007669"/>
    <property type="project" value="InterPro"/>
</dbReference>
<keyword evidence="2" id="KW-1003">Cell membrane</keyword>
<feature type="transmembrane region" description="Helical" evidence="6">
    <location>
        <begin position="40"/>
        <end position="66"/>
    </location>
</feature>
<comment type="subcellular location">
    <subcellularLocation>
        <location evidence="1">Cell membrane</location>
        <topology evidence="1">Multi-pass membrane protein</topology>
    </subcellularLocation>
</comment>
<feature type="transmembrane region" description="Helical" evidence="6">
    <location>
        <begin position="86"/>
        <end position="105"/>
    </location>
</feature>
<gene>
    <name evidence="8" type="ORF">BN983_03557</name>
</gene>
<evidence type="ECO:0000256" key="3">
    <source>
        <dbReference type="ARBA" id="ARBA00022692"/>
    </source>
</evidence>
<feature type="transmembrane region" description="Helical" evidence="6">
    <location>
        <begin position="334"/>
        <end position="353"/>
    </location>
</feature>
<protein>
    <submittedName>
        <fullName evidence="8">Copper export protein</fullName>
    </submittedName>
</protein>